<dbReference type="RefSeq" id="WP_206934511.1">
    <property type="nucleotide sequence ID" value="NZ_JAEKJY010000004.1"/>
</dbReference>
<dbReference type="InterPro" id="IPR011990">
    <property type="entry name" value="TPR-like_helical_dom_sf"/>
</dbReference>
<dbReference type="EMBL" id="JAEKJY010000004">
    <property type="protein sequence ID" value="MBN8236196.1"/>
    <property type="molecule type" value="Genomic_DNA"/>
</dbReference>
<dbReference type="SUPFAM" id="SSF48452">
    <property type="entry name" value="TPR-like"/>
    <property type="match status" value="1"/>
</dbReference>
<sequence>MKGSLIKQHRKFKNMTLEELASGICSVSYLSKIEHDTINASEEIYRLLGERLKIKLIDINEEFDEAIYNNLHAWHEASQMRDFTLMDELHEECTNQLNDNQNIELTNLYKIVHTRHQMTKIGKTLSDDVMKELSNIYDGANPEYRFFFHKTIGVHYLLSAELKKSLKHFMEAEQLMNKLPIHEGEVYFHLALAYSKIRSFVESTYYAYQALEIYEDHLYYQRMVDNYIIIAINYNSLGVHQIAERFLLKVLKAAKYQLPVTEKRRIYHNLGINYINQERYSDAYHYLQQAYEIDTKETMFRSSTIYLLALTSYYSDDLSQCWKYIADGEAESEKENLLKYKHKFYILRNMVSETTLEDSFMEKLENTIIPDFRRLNEYKDYKEFVEMLGNLYYEKRMYKKAAMYYKEANHYRETQKKDLL</sequence>
<dbReference type="Pfam" id="PF01381">
    <property type="entry name" value="HTH_3"/>
    <property type="match status" value="1"/>
</dbReference>
<evidence type="ECO:0000313" key="3">
    <source>
        <dbReference type="EMBL" id="MBN8236196.1"/>
    </source>
</evidence>
<dbReference type="SMART" id="SM00530">
    <property type="entry name" value="HTH_XRE"/>
    <property type="match status" value="1"/>
</dbReference>
<dbReference type="InterPro" id="IPR019734">
    <property type="entry name" value="TPR_rpt"/>
</dbReference>
<dbReference type="CDD" id="cd00093">
    <property type="entry name" value="HTH_XRE"/>
    <property type="match status" value="1"/>
</dbReference>
<dbReference type="InterPro" id="IPR010982">
    <property type="entry name" value="Lambda_DNA-bd_dom_sf"/>
</dbReference>
<reference evidence="3 4" key="1">
    <citation type="submission" date="2020-12" db="EMBL/GenBank/DDBJ databases">
        <title>Oil enriched cultivation method for isolating marine PHA-producing bacteria.</title>
        <authorList>
            <person name="Zheng W."/>
            <person name="Yu S."/>
            <person name="Huang Y."/>
        </authorList>
    </citation>
    <scope>NUCLEOTIDE SEQUENCE [LARGE SCALE GENOMIC DNA]</scope>
    <source>
        <strain evidence="3 4">SY-2-6</strain>
    </source>
</reference>
<dbReference type="Gene3D" id="1.10.260.40">
    <property type="entry name" value="lambda repressor-like DNA-binding domains"/>
    <property type="match status" value="1"/>
</dbReference>
<evidence type="ECO:0000256" key="1">
    <source>
        <dbReference type="PROSITE-ProRule" id="PRU00339"/>
    </source>
</evidence>
<proteinExistence type="predicted"/>
<dbReference type="Gene3D" id="1.25.40.10">
    <property type="entry name" value="Tetratricopeptide repeat domain"/>
    <property type="match status" value="1"/>
</dbReference>
<dbReference type="SMART" id="SM00028">
    <property type="entry name" value="TPR"/>
    <property type="match status" value="3"/>
</dbReference>
<feature type="repeat" description="TPR" evidence="1">
    <location>
        <begin position="264"/>
        <end position="297"/>
    </location>
</feature>
<dbReference type="SUPFAM" id="SSF47413">
    <property type="entry name" value="lambda repressor-like DNA-binding domains"/>
    <property type="match status" value="1"/>
</dbReference>
<keyword evidence="1" id="KW-0802">TPR repeat</keyword>
<organism evidence="3 4">
    <name type="scientific">Halobacillus kuroshimensis</name>
    <dbReference type="NCBI Taxonomy" id="302481"/>
    <lineage>
        <taxon>Bacteria</taxon>
        <taxon>Bacillati</taxon>
        <taxon>Bacillota</taxon>
        <taxon>Bacilli</taxon>
        <taxon>Bacillales</taxon>
        <taxon>Bacillaceae</taxon>
        <taxon>Halobacillus</taxon>
    </lineage>
</organism>
<comment type="caution">
    <text evidence="3">The sequence shown here is derived from an EMBL/GenBank/DDBJ whole genome shotgun (WGS) entry which is preliminary data.</text>
</comment>
<gene>
    <name evidence="3" type="ORF">JF544_13100</name>
</gene>
<name>A0ABS3DY05_9BACI</name>
<keyword evidence="4" id="KW-1185">Reference proteome</keyword>
<dbReference type="PROSITE" id="PS50005">
    <property type="entry name" value="TPR"/>
    <property type="match status" value="1"/>
</dbReference>
<dbReference type="Proteomes" id="UP000663970">
    <property type="component" value="Unassembled WGS sequence"/>
</dbReference>
<protein>
    <submittedName>
        <fullName evidence="3">Helix-turn-helix transcriptional regulator</fullName>
    </submittedName>
</protein>
<feature type="domain" description="HTH cro/C1-type" evidence="2">
    <location>
        <begin position="6"/>
        <end position="59"/>
    </location>
</feature>
<accession>A0ABS3DY05</accession>
<dbReference type="PROSITE" id="PS50943">
    <property type="entry name" value="HTH_CROC1"/>
    <property type="match status" value="1"/>
</dbReference>
<evidence type="ECO:0000259" key="2">
    <source>
        <dbReference type="PROSITE" id="PS50943"/>
    </source>
</evidence>
<evidence type="ECO:0000313" key="4">
    <source>
        <dbReference type="Proteomes" id="UP000663970"/>
    </source>
</evidence>
<dbReference type="InterPro" id="IPR001387">
    <property type="entry name" value="Cro/C1-type_HTH"/>
</dbReference>